<dbReference type="EMBL" id="BAAAES010000024">
    <property type="protein sequence ID" value="GAA0678258.1"/>
    <property type="molecule type" value="Genomic_DNA"/>
</dbReference>
<feature type="transmembrane region" description="Helical" evidence="1">
    <location>
        <begin position="216"/>
        <end position="233"/>
    </location>
</feature>
<protein>
    <recommendedName>
        <fullName evidence="4">AcrB/AcrD/AcrF family protein</fullName>
    </recommendedName>
</protein>
<feature type="transmembrane region" description="Helical" evidence="1">
    <location>
        <begin position="442"/>
        <end position="461"/>
    </location>
</feature>
<sequence>MNTPPAALQAPVPQARNRLADQLDRHWIALTLIAWVAVAIWYVWSDWNLVRWLSLGDTDDNMRLMQVRAWLGGQPWYDLRNYRLNPPAGFDIHWSRIVDLPLAALILFFRLFTSNFWAERLACGIAPLIPLSIAMLGVAATVRRLIDPRAWPLALVFLLGTSATMLMFLPERIDHHGWQLAMLSLTVAGLCDPRGARGGLMVGLASAVSLSIGLEMLPYCAMAGAILALRWVWDRAEAVRLQAYALSLGGGSAIGFAAFASNANYAMRCDALTPVWLSVCVAAGALLFLLARIDPAARNLRIALSVLAGAVIVASFVHFFPQCLGRPEGVSPELEKNWLNNVREAKPIYKHAFRLGFPIAALPIVGVVGVLLGAWRARGTRALIGWTAVALFVTFACLMLLWQVRAGPAAQLLAVPGATLLGWIILPWLLNHRSMPVRVGGTVVAFLIVSGLFAGLIIKYLPVDRPNAYTKRVNGSTGNCVRYTVLKALDRYPAQTIFTFVDLGPRLITVTHHDAIAGPYHRNGDAILDVQHAFGGTADQAHAIIRRHGATMLMLCPNHSESTNYRARDPGGFYDQVAHGAVPAWLTPLPLPKGSPLRLFKVD</sequence>
<feature type="transmembrane region" description="Helical" evidence="1">
    <location>
        <begin position="410"/>
        <end position="430"/>
    </location>
</feature>
<name>A0ABN1I0A9_9SPHN</name>
<organism evidence="2 3">
    <name type="scientific">Sphingomonas insulae</name>
    <dbReference type="NCBI Taxonomy" id="424800"/>
    <lineage>
        <taxon>Bacteria</taxon>
        <taxon>Pseudomonadati</taxon>
        <taxon>Pseudomonadota</taxon>
        <taxon>Alphaproteobacteria</taxon>
        <taxon>Sphingomonadales</taxon>
        <taxon>Sphingomonadaceae</taxon>
        <taxon>Sphingomonas</taxon>
    </lineage>
</organism>
<feature type="transmembrane region" description="Helical" evidence="1">
    <location>
        <begin position="302"/>
        <end position="320"/>
    </location>
</feature>
<dbReference type="Proteomes" id="UP001500238">
    <property type="component" value="Unassembled WGS sequence"/>
</dbReference>
<feature type="transmembrane region" description="Helical" evidence="1">
    <location>
        <begin position="245"/>
        <end position="265"/>
    </location>
</feature>
<keyword evidence="1" id="KW-0812">Transmembrane</keyword>
<keyword evidence="1" id="KW-0472">Membrane</keyword>
<dbReference type="RefSeq" id="WP_243848495.1">
    <property type="nucleotide sequence ID" value="NZ_BAAAES010000024.1"/>
</dbReference>
<feature type="transmembrane region" description="Helical" evidence="1">
    <location>
        <begin position="151"/>
        <end position="170"/>
    </location>
</feature>
<evidence type="ECO:0000313" key="3">
    <source>
        <dbReference type="Proteomes" id="UP001500238"/>
    </source>
</evidence>
<keyword evidence="3" id="KW-1185">Reference proteome</keyword>
<evidence type="ECO:0000313" key="2">
    <source>
        <dbReference type="EMBL" id="GAA0678258.1"/>
    </source>
</evidence>
<feature type="transmembrane region" description="Helical" evidence="1">
    <location>
        <begin position="382"/>
        <end position="404"/>
    </location>
</feature>
<feature type="transmembrane region" description="Helical" evidence="1">
    <location>
        <begin position="271"/>
        <end position="290"/>
    </location>
</feature>
<gene>
    <name evidence="2" type="ORF">GCM10009102_33420</name>
</gene>
<feature type="transmembrane region" description="Helical" evidence="1">
    <location>
        <begin position="355"/>
        <end position="375"/>
    </location>
</feature>
<feature type="transmembrane region" description="Helical" evidence="1">
    <location>
        <begin position="26"/>
        <end position="44"/>
    </location>
</feature>
<comment type="caution">
    <text evidence="2">The sequence shown here is derived from an EMBL/GenBank/DDBJ whole genome shotgun (WGS) entry which is preliminary data.</text>
</comment>
<evidence type="ECO:0000256" key="1">
    <source>
        <dbReference type="SAM" id="Phobius"/>
    </source>
</evidence>
<accession>A0ABN1I0A9</accession>
<reference evidence="2 3" key="1">
    <citation type="journal article" date="2019" name="Int. J. Syst. Evol. Microbiol.">
        <title>The Global Catalogue of Microorganisms (GCM) 10K type strain sequencing project: providing services to taxonomists for standard genome sequencing and annotation.</title>
        <authorList>
            <consortium name="The Broad Institute Genomics Platform"/>
            <consortium name="The Broad Institute Genome Sequencing Center for Infectious Disease"/>
            <person name="Wu L."/>
            <person name="Ma J."/>
        </authorList>
    </citation>
    <scope>NUCLEOTIDE SEQUENCE [LARGE SCALE GENOMIC DNA]</scope>
    <source>
        <strain evidence="2 3">JCM 14603</strain>
    </source>
</reference>
<keyword evidence="1" id="KW-1133">Transmembrane helix</keyword>
<proteinExistence type="predicted"/>
<evidence type="ECO:0008006" key="4">
    <source>
        <dbReference type="Google" id="ProtNLM"/>
    </source>
</evidence>
<feature type="transmembrane region" description="Helical" evidence="1">
    <location>
        <begin position="121"/>
        <end position="139"/>
    </location>
</feature>